<gene>
    <name evidence="12" type="ORF">LOTGIDRAFT_178767</name>
</gene>
<dbReference type="EMBL" id="KB202237">
    <property type="protein sequence ID" value="ESO91639.1"/>
    <property type="molecule type" value="Genomic_DNA"/>
</dbReference>
<feature type="repeat" description="ANK" evidence="8">
    <location>
        <begin position="40"/>
        <end position="72"/>
    </location>
</feature>
<evidence type="ECO:0000313" key="12">
    <source>
        <dbReference type="EMBL" id="ESO91639.1"/>
    </source>
</evidence>
<sequence length="597" mass="68039">MSSKTLAEEYPLHWRVWHNEYSELDTEIRKKHDLESVDPRGRTPLILAVTLGHIESVRVLLRHEANANAENSKYWSALHEAVSTGDPELVQLVLKYRDYQRHNKRTFNVPDLLKKLKETPDFYVEMKWEFTSWVPLISRMCPSDTYRVWKSGSNVRIDTTLLGFDNMNWQRGSRSYIFKGTSETATVMEIDHEKNEVYQETMQISPTPPDISVMQPSEEAVAARLTSPLVTTYIDTEKISFERNKAGIWGWRSDKTDTINGYDCKVFSASSVELVTKTRTEHLTQQDKDKSKRTNKTPLESFLGVAEEHTKTASPSNENSDVTSVSYNPTHITPEEYFNKHIPLENRDIGRPMEVSTKTQKFKATLSLCETFPLSLQEQVIPIIDLMAASNAHFKKLKDFITLQLPAGFPVKIEIPLFHVLNARITFGNIYASDQSVKHVTCLPADEPSQLSCTITDDCFEIPEGYGTLGDGYHERLRDEDDELLQFAIQQSLVESGSEEDQVTFFEALTNTRPPALPPRDTDDRLLQRAIAESLSADGGSNSVVNGQPPTYQSVSDDDQLRLALQISQNELAEVEKRRKQEEEELEMILRLSLTEK</sequence>
<keyword evidence="4" id="KW-0677">Repeat</keyword>
<dbReference type="GO" id="GO:0005886">
    <property type="term" value="C:plasma membrane"/>
    <property type="evidence" value="ECO:0007669"/>
    <property type="project" value="UniProtKB-SubCell"/>
</dbReference>
<dbReference type="GO" id="GO:0140036">
    <property type="term" value="F:ubiquitin-modified protein reader activity"/>
    <property type="evidence" value="ECO:0007669"/>
    <property type="project" value="UniProtKB-ARBA"/>
</dbReference>
<evidence type="ECO:0000256" key="5">
    <source>
        <dbReference type="ARBA" id="ARBA00022753"/>
    </source>
</evidence>
<evidence type="ECO:0000256" key="7">
    <source>
        <dbReference type="ARBA" id="ARBA00024956"/>
    </source>
</evidence>
<dbReference type="GO" id="GO:0005770">
    <property type="term" value="C:late endosome"/>
    <property type="evidence" value="ECO:0007669"/>
    <property type="project" value="UniProtKB-SubCell"/>
</dbReference>
<evidence type="ECO:0000313" key="13">
    <source>
        <dbReference type="Proteomes" id="UP000030746"/>
    </source>
</evidence>
<dbReference type="AlphaFoldDB" id="V4BRU0"/>
<dbReference type="InterPro" id="IPR003903">
    <property type="entry name" value="UIM_dom"/>
</dbReference>
<keyword evidence="6" id="KW-0472">Membrane</keyword>
<dbReference type="InterPro" id="IPR055285">
    <property type="entry name" value="ANKRD13_C"/>
</dbReference>
<name>V4BRU0_LOTGI</name>
<evidence type="ECO:0000256" key="9">
    <source>
        <dbReference type="SAM" id="Coils"/>
    </source>
</evidence>
<feature type="coiled-coil region" evidence="9">
    <location>
        <begin position="558"/>
        <end position="592"/>
    </location>
</feature>
<organism evidence="12 13">
    <name type="scientific">Lottia gigantea</name>
    <name type="common">Giant owl limpet</name>
    <dbReference type="NCBI Taxonomy" id="225164"/>
    <lineage>
        <taxon>Eukaryota</taxon>
        <taxon>Metazoa</taxon>
        <taxon>Spiralia</taxon>
        <taxon>Lophotrochozoa</taxon>
        <taxon>Mollusca</taxon>
        <taxon>Gastropoda</taxon>
        <taxon>Patellogastropoda</taxon>
        <taxon>Lottioidea</taxon>
        <taxon>Lottiidae</taxon>
        <taxon>Lottia</taxon>
    </lineage>
</organism>
<feature type="compositionally biased region" description="Basic and acidic residues" evidence="10">
    <location>
        <begin position="282"/>
        <end position="292"/>
    </location>
</feature>
<accession>V4BRU0</accession>
<feature type="domain" description="Ankyrin repeat" evidence="11">
    <location>
        <begin position="156"/>
        <end position="466"/>
    </location>
</feature>
<dbReference type="HOGENOM" id="CLU_026137_2_0_1"/>
<dbReference type="Gene3D" id="1.25.40.20">
    <property type="entry name" value="Ankyrin repeat-containing domain"/>
    <property type="match status" value="1"/>
</dbReference>
<dbReference type="InterPro" id="IPR036770">
    <property type="entry name" value="Ankyrin_rpt-contain_sf"/>
</dbReference>
<dbReference type="Pfam" id="PF12796">
    <property type="entry name" value="Ank_2"/>
    <property type="match status" value="1"/>
</dbReference>
<feature type="region of interest" description="Disordered" evidence="10">
    <location>
        <begin position="282"/>
        <end position="324"/>
    </location>
</feature>
<dbReference type="KEGG" id="lgi:LOTGIDRAFT_178767"/>
<evidence type="ECO:0000259" key="11">
    <source>
        <dbReference type="Pfam" id="PF11904"/>
    </source>
</evidence>
<dbReference type="GeneID" id="20244297"/>
<dbReference type="Proteomes" id="UP000030746">
    <property type="component" value="Unassembled WGS sequence"/>
</dbReference>
<dbReference type="SMART" id="SM00248">
    <property type="entry name" value="ANK"/>
    <property type="match status" value="2"/>
</dbReference>
<evidence type="ECO:0000256" key="1">
    <source>
        <dbReference type="ARBA" id="ARBA00004236"/>
    </source>
</evidence>
<dbReference type="SUPFAM" id="SSF48403">
    <property type="entry name" value="Ankyrin repeat"/>
    <property type="match status" value="1"/>
</dbReference>
<proteinExistence type="predicted"/>
<dbReference type="RefSeq" id="XP_009057704.1">
    <property type="nucleotide sequence ID" value="XM_009059456.1"/>
</dbReference>
<dbReference type="OrthoDB" id="1585644at2759"/>
<evidence type="ECO:0000256" key="4">
    <source>
        <dbReference type="ARBA" id="ARBA00022737"/>
    </source>
</evidence>
<comment type="function">
    <text evidence="7">Ubiquitin-binding protein that specifically recognizes and binds 'Lys-63'-linked ubiquitin. Does not bind 'Lys-48'-linked ubiquitin. Positively regulates the internalization of ligand-activated EGFR by binding to the Ub moiety of ubiquitinated EGFR at the cell membrane.</text>
</comment>
<keyword evidence="3" id="KW-1003">Cell membrane</keyword>
<dbReference type="Pfam" id="PF11904">
    <property type="entry name" value="ANKRD13_C"/>
    <property type="match status" value="1"/>
</dbReference>
<protein>
    <recommendedName>
        <fullName evidence="11">Ankyrin repeat domain-containing protein</fullName>
    </recommendedName>
</protein>
<dbReference type="PANTHER" id="PTHR12447:SF31">
    <property type="entry name" value="LD31969P"/>
    <property type="match status" value="1"/>
</dbReference>
<dbReference type="OMA" id="NYPLHWL"/>
<dbReference type="PANTHER" id="PTHR12447">
    <property type="entry name" value="ANKYRIN REPEAT DOMAIN-CONTAINING PROTEIN 13"/>
    <property type="match status" value="1"/>
</dbReference>
<comment type="subcellular location">
    <subcellularLocation>
        <location evidence="1">Cell membrane</location>
    </subcellularLocation>
    <subcellularLocation>
        <location evidence="2">Late endosome</location>
    </subcellularLocation>
</comment>
<keyword evidence="13" id="KW-1185">Reference proteome</keyword>
<dbReference type="PROSITE" id="PS50297">
    <property type="entry name" value="ANK_REP_REGION"/>
    <property type="match status" value="1"/>
</dbReference>
<feature type="compositionally biased region" description="Polar residues" evidence="10">
    <location>
        <begin position="312"/>
        <end position="324"/>
    </location>
</feature>
<evidence type="ECO:0000256" key="3">
    <source>
        <dbReference type="ARBA" id="ARBA00022475"/>
    </source>
</evidence>
<dbReference type="CTD" id="20244297"/>
<dbReference type="STRING" id="225164.V4BRU0"/>
<evidence type="ECO:0000256" key="8">
    <source>
        <dbReference type="PROSITE-ProRule" id="PRU00023"/>
    </source>
</evidence>
<evidence type="ECO:0000256" key="2">
    <source>
        <dbReference type="ARBA" id="ARBA00004603"/>
    </source>
</evidence>
<dbReference type="PROSITE" id="PS50330">
    <property type="entry name" value="UIM"/>
    <property type="match status" value="2"/>
</dbReference>
<dbReference type="GO" id="GO:0002091">
    <property type="term" value="P:negative regulation of receptor internalization"/>
    <property type="evidence" value="ECO:0007669"/>
    <property type="project" value="UniProtKB-ARBA"/>
</dbReference>
<keyword evidence="8" id="KW-0040">ANK repeat</keyword>
<keyword evidence="9" id="KW-0175">Coiled coil</keyword>
<dbReference type="PROSITE" id="PS50088">
    <property type="entry name" value="ANK_REPEAT"/>
    <property type="match status" value="1"/>
</dbReference>
<reference evidence="12 13" key="1">
    <citation type="journal article" date="2013" name="Nature">
        <title>Insights into bilaterian evolution from three spiralian genomes.</title>
        <authorList>
            <person name="Simakov O."/>
            <person name="Marletaz F."/>
            <person name="Cho S.J."/>
            <person name="Edsinger-Gonzales E."/>
            <person name="Havlak P."/>
            <person name="Hellsten U."/>
            <person name="Kuo D.H."/>
            <person name="Larsson T."/>
            <person name="Lv J."/>
            <person name="Arendt D."/>
            <person name="Savage R."/>
            <person name="Osoegawa K."/>
            <person name="de Jong P."/>
            <person name="Grimwood J."/>
            <person name="Chapman J.A."/>
            <person name="Shapiro H."/>
            <person name="Aerts A."/>
            <person name="Otillar R.P."/>
            <person name="Terry A.Y."/>
            <person name="Boore J.L."/>
            <person name="Grigoriev I.V."/>
            <person name="Lindberg D.R."/>
            <person name="Seaver E.C."/>
            <person name="Weisblat D.A."/>
            <person name="Putnam N.H."/>
            <person name="Rokhsar D.S."/>
        </authorList>
    </citation>
    <scope>NUCLEOTIDE SEQUENCE [LARGE SCALE GENOMIC DNA]</scope>
</reference>
<dbReference type="InterPro" id="IPR021832">
    <property type="entry name" value="ANKRD13"/>
</dbReference>
<keyword evidence="5" id="KW-0967">Endosome</keyword>
<dbReference type="FunFam" id="1.25.40.20:FF:000057">
    <property type="entry name" value="Ankyrin repeat domain-containing protein 13B"/>
    <property type="match status" value="1"/>
</dbReference>
<evidence type="ECO:0000256" key="6">
    <source>
        <dbReference type="ARBA" id="ARBA00023136"/>
    </source>
</evidence>
<dbReference type="InterPro" id="IPR002110">
    <property type="entry name" value="Ankyrin_rpt"/>
</dbReference>
<evidence type="ECO:0000256" key="10">
    <source>
        <dbReference type="SAM" id="MobiDB-lite"/>
    </source>
</evidence>
<dbReference type="SMART" id="SM00726">
    <property type="entry name" value="UIM"/>
    <property type="match status" value="3"/>
</dbReference>